<evidence type="ECO:0000256" key="1">
    <source>
        <dbReference type="ARBA" id="ARBA00010641"/>
    </source>
</evidence>
<dbReference type="PANTHER" id="PTHR43133">
    <property type="entry name" value="RNA POLYMERASE ECF-TYPE SIGMA FACTO"/>
    <property type="match status" value="1"/>
</dbReference>
<dbReference type="Pfam" id="PF08281">
    <property type="entry name" value="Sigma70_r4_2"/>
    <property type="match status" value="1"/>
</dbReference>
<dbReference type="Gene3D" id="1.10.10.10">
    <property type="entry name" value="Winged helix-like DNA-binding domain superfamily/Winged helix DNA-binding domain"/>
    <property type="match status" value="1"/>
</dbReference>
<evidence type="ECO:0000259" key="6">
    <source>
        <dbReference type="Pfam" id="PF04542"/>
    </source>
</evidence>
<comment type="caution">
    <text evidence="8">The sequence shown here is derived from an EMBL/GenBank/DDBJ whole genome shotgun (WGS) entry which is preliminary data.</text>
</comment>
<name>A0ABW5GH79_9PSEU</name>
<dbReference type="Proteomes" id="UP001597419">
    <property type="component" value="Unassembled WGS sequence"/>
</dbReference>
<keyword evidence="9" id="KW-1185">Reference proteome</keyword>
<dbReference type="InterPro" id="IPR013324">
    <property type="entry name" value="RNA_pol_sigma_r3/r4-like"/>
</dbReference>
<keyword evidence="5" id="KW-0804">Transcription</keyword>
<dbReference type="InterPro" id="IPR013325">
    <property type="entry name" value="RNA_pol_sigma_r2"/>
</dbReference>
<evidence type="ECO:0000256" key="5">
    <source>
        <dbReference type="ARBA" id="ARBA00023163"/>
    </source>
</evidence>
<protein>
    <submittedName>
        <fullName evidence="8">Sigma-70 family RNA polymerase sigma factor</fullName>
    </submittedName>
</protein>
<dbReference type="InterPro" id="IPR036388">
    <property type="entry name" value="WH-like_DNA-bd_sf"/>
</dbReference>
<dbReference type="PANTHER" id="PTHR43133:SF58">
    <property type="entry name" value="ECF RNA POLYMERASE SIGMA FACTOR SIGD"/>
    <property type="match status" value="1"/>
</dbReference>
<keyword evidence="2" id="KW-0805">Transcription regulation</keyword>
<dbReference type="RefSeq" id="WP_345403191.1">
    <property type="nucleotide sequence ID" value="NZ_BAABHG010000014.1"/>
</dbReference>
<reference evidence="9" key="1">
    <citation type="journal article" date="2019" name="Int. J. Syst. Evol. Microbiol.">
        <title>The Global Catalogue of Microorganisms (GCM) 10K type strain sequencing project: providing services to taxonomists for standard genome sequencing and annotation.</title>
        <authorList>
            <consortium name="The Broad Institute Genomics Platform"/>
            <consortium name="The Broad Institute Genome Sequencing Center for Infectious Disease"/>
            <person name="Wu L."/>
            <person name="Ma J."/>
        </authorList>
    </citation>
    <scope>NUCLEOTIDE SEQUENCE [LARGE SCALE GENOMIC DNA]</scope>
    <source>
        <strain evidence="9">CGMCC 4.7643</strain>
    </source>
</reference>
<evidence type="ECO:0000256" key="3">
    <source>
        <dbReference type="ARBA" id="ARBA00023082"/>
    </source>
</evidence>
<evidence type="ECO:0000313" key="8">
    <source>
        <dbReference type="EMBL" id="MFD2459765.1"/>
    </source>
</evidence>
<dbReference type="CDD" id="cd06171">
    <property type="entry name" value="Sigma70_r4"/>
    <property type="match status" value="1"/>
</dbReference>
<proteinExistence type="inferred from homology"/>
<dbReference type="InterPro" id="IPR007627">
    <property type="entry name" value="RNA_pol_sigma70_r2"/>
</dbReference>
<gene>
    <name evidence="8" type="ORF">ACFSYJ_14210</name>
</gene>
<accession>A0ABW5GH79</accession>
<feature type="domain" description="RNA polymerase sigma-70 region 2" evidence="6">
    <location>
        <begin position="42"/>
        <end position="112"/>
    </location>
</feature>
<dbReference type="EMBL" id="JBHUKU010000007">
    <property type="protein sequence ID" value="MFD2459765.1"/>
    <property type="molecule type" value="Genomic_DNA"/>
</dbReference>
<evidence type="ECO:0000256" key="4">
    <source>
        <dbReference type="ARBA" id="ARBA00023125"/>
    </source>
</evidence>
<feature type="domain" description="RNA polymerase sigma factor 70 region 4 type 2" evidence="7">
    <location>
        <begin position="143"/>
        <end position="196"/>
    </location>
</feature>
<dbReference type="InterPro" id="IPR014284">
    <property type="entry name" value="RNA_pol_sigma-70_dom"/>
</dbReference>
<sequence length="214" mass="23766">MSGSSQKFSPVPPTASTFTRPDARLITAAVTGERPALNALAEVLRPMVLRYCASRLGTQETGSADAEDCTQEVLVAVLVALPRYRYREDRFLSFVFGVAAHKISDLHRRRGRERCEPLPDPDAVVSPAPVPTEDTVERLDQQRQLRRMLQRLPGNYREVLGMRVLFGFTAEETASKLNMPSAAAVRVTQFRALSKLRQAVPVAGHRKRALLGTR</sequence>
<evidence type="ECO:0000259" key="7">
    <source>
        <dbReference type="Pfam" id="PF08281"/>
    </source>
</evidence>
<dbReference type="NCBIfam" id="TIGR02937">
    <property type="entry name" value="sigma70-ECF"/>
    <property type="match status" value="1"/>
</dbReference>
<dbReference type="Pfam" id="PF04542">
    <property type="entry name" value="Sigma70_r2"/>
    <property type="match status" value="1"/>
</dbReference>
<dbReference type="SUPFAM" id="SSF88659">
    <property type="entry name" value="Sigma3 and sigma4 domains of RNA polymerase sigma factors"/>
    <property type="match status" value="1"/>
</dbReference>
<dbReference type="SUPFAM" id="SSF88946">
    <property type="entry name" value="Sigma2 domain of RNA polymerase sigma factors"/>
    <property type="match status" value="1"/>
</dbReference>
<keyword evidence="4" id="KW-0238">DNA-binding</keyword>
<dbReference type="InterPro" id="IPR039425">
    <property type="entry name" value="RNA_pol_sigma-70-like"/>
</dbReference>
<organism evidence="8 9">
    <name type="scientific">Amycolatopsis samaneae</name>
    <dbReference type="NCBI Taxonomy" id="664691"/>
    <lineage>
        <taxon>Bacteria</taxon>
        <taxon>Bacillati</taxon>
        <taxon>Actinomycetota</taxon>
        <taxon>Actinomycetes</taxon>
        <taxon>Pseudonocardiales</taxon>
        <taxon>Pseudonocardiaceae</taxon>
        <taxon>Amycolatopsis</taxon>
    </lineage>
</organism>
<evidence type="ECO:0000313" key="9">
    <source>
        <dbReference type="Proteomes" id="UP001597419"/>
    </source>
</evidence>
<dbReference type="InterPro" id="IPR013249">
    <property type="entry name" value="RNA_pol_sigma70_r4_t2"/>
</dbReference>
<comment type="similarity">
    <text evidence="1">Belongs to the sigma-70 factor family. ECF subfamily.</text>
</comment>
<keyword evidence="3" id="KW-0731">Sigma factor</keyword>
<dbReference type="Gene3D" id="1.10.1740.10">
    <property type="match status" value="1"/>
</dbReference>
<evidence type="ECO:0000256" key="2">
    <source>
        <dbReference type="ARBA" id="ARBA00023015"/>
    </source>
</evidence>